<evidence type="ECO:0000313" key="1">
    <source>
        <dbReference type="EMBL" id="VDN00020.1"/>
    </source>
</evidence>
<dbReference type="WBParaSite" id="TCLT_0000351601-mRNA-1">
    <property type="protein sequence ID" value="TCLT_0000351601-mRNA-1"/>
    <property type="gene ID" value="TCLT_0000351601"/>
</dbReference>
<evidence type="ECO:0000313" key="3">
    <source>
        <dbReference type="WBParaSite" id="TCLT_0000351601-mRNA-1"/>
    </source>
</evidence>
<evidence type="ECO:0000313" key="2">
    <source>
        <dbReference type="Proteomes" id="UP000276776"/>
    </source>
</evidence>
<dbReference type="Proteomes" id="UP000276776">
    <property type="component" value="Unassembled WGS sequence"/>
</dbReference>
<name>A0A0N5CTF6_THECL</name>
<sequence>MVVYERSSGFANPWNSFGLTATKLFNRREMAMFLEFHYDSLATQPYFSRYRNTLVPGSCQPRHTYHQRTLLVLFTKGHRDLLTLDTMCKKLTNSPLLESIRRLISMCLRSYHVESTTSRPTCQVKQRWAWLVLGSETAWESQRHEFSVATVFYRKIINETSN</sequence>
<dbReference type="OrthoDB" id="5873669at2759"/>
<proteinExistence type="predicted"/>
<dbReference type="EMBL" id="UYYF01001635">
    <property type="protein sequence ID" value="VDN00020.1"/>
    <property type="molecule type" value="Genomic_DNA"/>
</dbReference>
<reference evidence="1 2" key="2">
    <citation type="submission" date="2018-11" db="EMBL/GenBank/DDBJ databases">
        <authorList>
            <consortium name="Pathogen Informatics"/>
        </authorList>
    </citation>
    <scope>NUCLEOTIDE SEQUENCE [LARGE SCALE GENOMIC DNA]</scope>
</reference>
<keyword evidence="2" id="KW-1185">Reference proteome</keyword>
<gene>
    <name evidence="1" type="ORF">TCLT_LOCUS3507</name>
</gene>
<dbReference type="AlphaFoldDB" id="A0A0N5CTF6"/>
<reference evidence="3" key="1">
    <citation type="submission" date="2017-02" db="UniProtKB">
        <authorList>
            <consortium name="WormBaseParasite"/>
        </authorList>
    </citation>
    <scope>IDENTIFICATION</scope>
</reference>
<organism evidence="3">
    <name type="scientific">Thelazia callipaeda</name>
    <name type="common">Oriental eyeworm</name>
    <name type="synonym">Parasitic nematode</name>
    <dbReference type="NCBI Taxonomy" id="103827"/>
    <lineage>
        <taxon>Eukaryota</taxon>
        <taxon>Metazoa</taxon>
        <taxon>Ecdysozoa</taxon>
        <taxon>Nematoda</taxon>
        <taxon>Chromadorea</taxon>
        <taxon>Rhabditida</taxon>
        <taxon>Spirurina</taxon>
        <taxon>Spiruromorpha</taxon>
        <taxon>Thelazioidea</taxon>
        <taxon>Thelaziidae</taxon>
        <taxon>Thelazia</taxon>
    </lineage>
</organism>
<accession>A0A0N5CTF6</accession>
<protein>
    <submittedName>
        <fullName evidence="1 3">Uncharacterized protein</fullName>
    </submittedName>
</protein>